<feature type="domain" description="Alcohol dehydrogenase iron-type/glycerol dehydrogenase GldA" evidence="12">
    <location>
        <begin position="8"/>
        <end position="154"/>
    </location>
</feature>
<dbReference type="PIRSF" id="PIRSF000112">
    <property type="entry name" value="Glycerol_dehydrogenase"/>
    <property type="match status" value="1"/>
</dbReference>
<dbReference type="Gene3D" id="3.40.50.1970">
    <property type="match status" value="1"/>
</dbReference>
<evidence type="ECO:0000313" key="15">
    <source>
        <dbReference type="Proteomes" id="UP000285882"/>
    </source>
</evidence>
<evidence type="ECO:0000256" key="8">
    <source>
        <dbReference type="ARBA" id="ARBA00049006"/>
    </source>
</evidence>
<dbReference type="Gene3D" id="1.20.1090.10">
    <property type="entry name" value="Dehydroquinate synthase-like - alpha domain"/>
    <property type="match status" value="1"/>
</dbReference>
<evidence type="ECO:0000256" key="4">
    <source>
        <dbReference type="ARBA" id="ARBA00023027"/>
    </source>
</evidence>
<evidence type="ECO:0000256" key="5">
    <source>
        <dbReference type="ARBA" id="ARBA00037918"/>
    </source>
</evidence>
<dbReference type="Proteomes" id="UP000285882">
    <property type="component" value="Chromosome"/>
</dbReference>
<evidence type="ECO:0000256" key="10">
    <source>
        <dbReference type="PIRSR" id="PIRSR000112-2"/>
    </source>
</evidence>
<dbReference type="EC" id="1.1.1.6" evidence="6"/>
<keyword evidence="15" id="KW-1185">Reference proteome</keyword>
<evidence type="ECO:0000259" key="12">
    <source>
        <dbReference type="Pfam" id="PF00465"/>
    </source>
</evidence>
<feature type="binding site" evidence="11">
    <location>
        <position position="127"/>
    </location>
    <ligand>
        <name>NAD(+)</name>
        <dbReference type="ChEBI" id="CHEBI:57540"/>
    </ligand>
</feature>
<dbReference type="GO" id="GO:0005829">
    <property type="term" value="C:cytosol"/>
    <property type="evidence" value="ECO:0007669"/>
    <property type="project" value="TreeGrafter"/>
</dbReference>
<dbReference type="Proteomes" id="UP000326951">
    <property type="component" value="Chromosome"/>
</dbReference>
<dbReference type="PANTHER" id="PTHR43616">
    <property type="entry name" value="GLYCEROL DEHYDROGENASE"/>
    <property type="match status" value="1"/>
</dbReference>
<evidence type="ECO:0000256" key="7">
    <source>
        <dbReference type="ARBA" id="ARBA00040132"/>
    </source>
</evidence>
<keyword evidence="9" id="KW-0862">Zinc</keyword>
<comment type="pathway">
    <text evidence="5">Polyol metabolism; glycerol fermentation; glycerone phosphate from glycerol (oxidative route): step 1/2.</text>
</comment>
<evidence type="ECO:0000256" key="3">
    <source>
        <dbReference type="ARBA" id="ARBA00023002"/>
    </source>
</evidence>
<dbReference type="EMBL" id="CP025688">
    <property type="protein sequence ID" value="QAA23193.1"/>
    <property type="molecule type" value="Genomic_DNA"/>
</dbReference>
<feature type="binding site" evidence="11">
    <location>
        <begin position="94"/>
        <end position="98"/>
    </location>
    <ligand>
        <name>NAD(+)</name>
        <dbReference type="ChEBI" id="CHEBI:57540"/>
    </ligand>
</feature>
<evidence type="ECO:0000256" key="11">
    <source>
        <dbReference type="PIRSR" id="PIRSR000112-3"/>
    </source>
</evidence>
<comment type="similarity">
    <text evidence="1">Belongs to the iron-containing alcohol dehydrogenase family.</text>
</comment>
<name>A0A410DAT0_9BACL</name>
<dbReference type="AlphaFoldDB" id="A0A410DAT0"/>
<dbReference type="GO" id="GO:0008888">
    <property type="term" value="F:glycerol dehydrogenase (NAD+) activity"/>
    <property type="evidence" value="ECO:0007669"/>
    <property type="project" value="UniProtKB-EC"/>
</dbReference>
<feature type="binding site" evidence="9">
    <location>
        <position position="171"/>
    </location>
    <ligand>
        <name>glycerol</name>
        <dbReference type="ChEBI" id="CHEBI:17754"/>
    </ligand>
</feature>
<comment type="catalytic activity">
    <reaction evidence="8">
        <text>glycerol + NAD(+) = dihydroxyacetone + NADH + H(+)</text>
        <dbReference type="Rhea" id="RHEA:13769"/>
        <dbReference type="ChEBI" id="CHEBI:15378"/>
        <dbReference type="ChEBI" id="CHEBI:16016"/>
        <dbReference type="ChEBI" id="CHEBI:17754"/>
        <dbReference type="ChEBI" id="CHEBI:57540"/>
        <dbReference type="ChEBI" id="CHEBI:57945"/>
        <dbReference type="EC" id="1.1.1.6"/>
    </reaction>
</comment>
<accession>A0A410DAT0</accession>
<evidence type="ECO:0000256" key="2">
    <source>
        <dbReference type="ARBA" id="ARBA00022723"/>
    </source>
</evidence>
<keyword evidence="2 9" id="KW-0479">Metal-binding</keyword>
<feature type="binding site" evidence="10">
    <location>
        <position position="121"/>
    </location>
    <ligand>
        <name>glycerol</name>
        <dbReference type="ChEBI" id="CHEBI:17754"/>
    </ligand>
</feature>
<dbReference type="InterPro" id="IPR001670">
    <property type="entry name" value="ADH_Fe/GldA"/>
</dbReference>
<feature type="binding site" evidence="11">
    <location>
        <position position="37"/>
    </location>
    <ligand>
        <name>NAD(+)</name>
        <dbReference type="ChEBI" id="CHEBI:57540"/>
    </ligand>
</feature>
<dbReference type="STRING" id="1449983.GCA_000647835_00246"/>
<evidence type="ECO:0000256" key="9">
    <source>
        <dbReference type="PIRSR" id="PIRSR000112-1"/>
    </source>
</evidence>
<keyword evidence="4 11" id="KW-0520">NAD</keyword>
<evidence type="ECO:0000313" key="16">
    <source>
        <dbReference type="Proteomes" id="UP000326951"/>
    </source>
</evidence>
<sequence length="381" mass="41054">MEKVFVSPSRYVQGKDVFKKADQYVKKLGDLALVVADETVWKAAAEAFSAQLKKGGIEVVKEVFQGECSINEINRLTESGKTKKVNVVIGLGGGKTLDTVKAVADHLDTPVVCAPTVASADAPTAGLSVIYTDDGAFESYLFYDKNPELVIVDTRIIAESPHRMLVSGISDALATWIEARAVAEGHNNTMSGKQPTLAGKAIAETCEKVLFDYALPAIEANQQKIVTPALEAIVEANTLLSGLGFEDGGLGAAHAIHNGFTALTGDIHHLTHGEKVAYGALTQLVLENKPFDELERYIGFYLKLGLPTSLKEIHLEKATDEELYKVGEKATAPGETIHQMPFAITADDVVQAIKGVDAYVKDYKSRHGWSVESEKKLLAVD</sequence>
<dbReference type="EMBL" id="AP021853">
    <property type="protein sequence ID" value="BBN99600.1"/>
    <property type="molecule type" value="Genomic_DNA"/>
</dbReference>
<feature type="binding site" evidence="11">
    <location>
        <position position="131"/>
    </location>
    <ligand>
        <name>NAD(+)</name>
        <dbReference type="ChEBI" id="CHEBI:57540"/>
    </ligand>
</feature>
<keyword evidence="3" id="KW-0560">Oxidoreductase</keyword>
<evidence type="ECO:0000256" key="6">
    <source>
        <dbReference type="ARBA" id="ARBA00039147"/>
    </source>
</evidence>
<evidence type="ECO:0000313" key="14">
    <source>
        <dbReference type="EMBL" id="QAA23193.1"/>
    </source>
</evidence>
<dbReference type="Pfam" id="PF00465">
    <property type="entry name" value="Fe-ADH"/>
    <property type="match status" value="1"/>
</dbReference>
<dbReference type="PANTHER" id="PTHR43616:SF5">
    <property type="entry name" value="GLYCEROL DEHYDROGENASE 1"/>
    <property type="match status" value="1"/>
</dbReference>
<reference evidence="14 15" key="1">
    <citation type="submission" date="2018-01" db="EMBL/GenBank/DDBJ databases">
        <title>Complete genome sequencing of Sporolactobacillus terrae DLG3.</title>
        <authorList>
            <person name="Nam Y.-D."/>
            <person name="Kang J."/>
            <person name="Chung W.-H."/>
        </authorList>
    </citation>
    <scope>NUCLEOTIDE SEQUENCE [LARGE SCALE GENOMIC DNA]</scope>
    <source>
        <strain evidence="14 15">DLG3</strain>
    </source>
</reference>
<feature type="binding site" evidence="9">
    <location>
        <position position="272"/>
    </location>
    <ligand>
        <name>glycerol</name>
        <dbReference type="ChEBI" id="CHEBI:17754"/>
    </ligand>
</feature>
<dbReference type="InterPro" id="IPR016205">
    <property type="entry name" value="Glycerol_DH"/>
</dbReference>
<proteinExistence type="inferred from homology"/>
<feature type="binding site" evidence="11">
    <location>
        <begin position="116"/>
        <end position="119"/>
    </location>
    <ligand>
        <name>NAD(+)</name>
        <dbReference type="ChEBI" id="CHEBI:57540"/>
    </ligand>
</feature>
<gene>
    <name evidence="13" type="primary">gldA_1</name>
    <name evidence="14" type="ORF">C0674_11475</name>
    <name evidence="13" type="ORF">St703_23050</name>
</gene>
<protein>
    <recommendedName>
        <fullName evidence="7">Glycerol dehydrogenase</fullName>
        <ecNumber evidence="6">1.1.1.6</ecNumber>
    </recommendedName>
</protein>
<evidence type="ECO:0000313" key="13">
    <source>
        <dbReference type="EMBL" id="BBN99600.1"/>
    </source>
</evidence>
<feature type="binding site" evidence="9">
    <location>
        <position position="254"/>
    </location>
    <ligand>
        <name>glycerol</name>
        <dbReference type="ChEBI" id="CHEBI:17754"/>
    </ligand>
</feature>
<dbReference type="GO" id="GO:0046872">
    <property type="term" value="F:metal ion binding"/>
    <property type="evidence" value="ECO:0007669"/>
    <property type="project" value="UniProtKB-KW"/>
</dbReference>
<dbReference type="InterPro" id="IPR018211">
    <property type="entry name" value="ADH_Fe_CS"/>
</dbReference>
<evidence type="ECO:0000256" key="1">
    <source>
        <dbReference type="ARBA" id="ARBA00007358"/>
    </source>
</evidence>
<dbReference type="CDD" id="cd08170">
    <property type="entry name" value="GlyDH"/>
    <property type="match status" value="1"/>
</dbReference>
<dbReference type="SUPFAM" id="SSF56796">
    <property type="entry name" value="Dehydroquinate synthase-like"/>
    <property type="match status" value="1"/>
</dbReference>
<reference evidence="13 16" key="2">
    <citation type="submission" date="2019-09" db="EMBL/GenBank/DDBJ databases">
        <title>Complete genome sequence of Sporolactobacillus terrae 70-3.</title>
        <authorList>
            <person name="Tanaka N."/>
            <person name="Shiwa Y."/>
            <person name="Fujita N."/>
            <person name="Tanasupawat S."/>
        </authorList>
    </citation>
    <scope>NUCLEOTIDE SEQUENCE [LARGE SCALE GENOMIC DNA]</scope>
    <source>
        <strain evidence="13 16">70-3</strain>
    </source>
</reference>
<dbReference type="PROSITE" id="PS00913">
    <property type="entry name" value="ADH_IRON_1"/>
    <property type="match status" value="1"/>
</dbReference>
<comment type="cofactor">
    <cofactor evidence="9">
        <name>Zn(2+)</name>
        <dbReference type="ChEBI" id="CHEBI:29105"/>
    </cofactor>
    <text evidence="9">Binds 1 zinc ion per subunit.</text>
</comment>
<dbReference type="NCBIfam" id="NF006941">
    <property type="entry name" value="PRK09423.1"/>
    <property type="match status" value="1"/>
</dbReference>
<organism evidence="13 16">
    <name type="scientific">Sporolactobacillus terrae</name>
    <dbReference type="NCBI Taxonomy" id="269673"/>
    <lineage>
        <taxon>Bacteria</taxon>
        <taxon>Bacillati</taxon>
        <taxon>Bacillota</taxon>
        <taxon>Bacilli</taxon>
        <taxon>Bacillales</taxon>
        <taxon>Sporolactobacillaceae</taxon>
        <taxon>Sporolactobacillus</taxon>
    </lineage>
</organism>